<sequence>MAGTLCNQTTRYTGKLAKFYHCMPLTRSIGLPPGAGRQDHVNIKGQNVGFKHVEQVHSRHGPATSPQAPTNAHNPVPVAFNVGVNIPRFSPSGVGQVPIISLRVRQTDLSGFSRLSRQMLRIYGTSSNMEIVEPIFQLERFEASETLILFSAHLPFPCLAQHVQTQNLCPGLLTGCLLCVCIASPCNLRTLRQLEFVALLALTTLGWNVRGYQLITAPPDSNKTTMTQLRASNVDDPPENSHHPTLKAPRAVKCNTRRGADQ</sequence>
<dbReference type="Proteomes" id="UP000030151">
    <property type="component" value="Unassembled WGS sequence"/>
</dbReference>
<feature type="region of interest" description="Disordered" evidence="1">
    <location>
        <begin position="231"/>
        <end position="262"/>
    </location>
</feature>
<dbReference type="HOGENOM" id="CLU_1062035_0_0_1"/>
<evidence type="ECO:0000256" key="1">
    <source>
        <dbReference type="SAM" id="MobiDB-lite"/>
    </source>
</evidence>
<gene>
    <name evidence="2" type="ORF">X797_007343</name>
</gene>
<dbReference type="AlphaFoldDB" id="A0A014NCZ5"/>
<protein>
    <submittedName>
        <fullName evidence="2">Uncharacterized protein</fullName>
    </submittedName>
</protein>
<proteinExistence type="predicted"/>
<evidence type="ECO:0000313" key="3">
    <source>
        <dbReference type="Proteomes" id="UP000030151"/>
    </source>
</evidence>
<accession>A0A014NCZ5</accession>
<name>A0A014NCZ5_9HYPO</name>
<organism evidence="2 3">
    <name type="scientific">Metarhizium robertsii</name>
    <dbReference type="NCBI Taxonomy" id="568076"/>
    <lineage>
        <taxon>Eukaryota</taxon>
        <taxon>Fungi</taxon>
        <taxon>Dikarya</taxon>
        <taxon>Ascomycota</taxon>
        <taxon>Pezizomycotina</taxon>
        <taxon>Sordariomycetes</taxon>
        <taxon>Hypocreomycetidae</taxon>
        <taxon>Hypocreales</taxon>
        <taxon>Clavicipitaceae</taxon>
        <taxon>Metarhizium</taxon>
    </lineage>
</organism>
<comment type="caution">
    <text evidence="2">The sequence shown here is derived from an EMBL/GenBank/DDBJ whole genome shotgun (WGS) entry which is preliminary data.</text>
</comment>
<evidence type="ECO:0000313" key="2">
    <source>
        <dbReference type="EMBL" id="EXU99532.1"/>
    </source>
</evidence>
<reference evidence="2 3" key="1">
    <citation type="submission" date="2014-02" db="EMBL/GenBank/DDBJ databases">
        <title>The genome sequence of the entomopathogenic fungus Metarhizium robertsii ARSEF 2575.</title>
        <authorList>
            <person name="Giuliano Garisto Donzelli B."/>
            <person name="Roe B.A."/>
            <person name="Macmil S.L."/>
            <person name="Krasnoff S.B."/>
            <person name="Gibson D.M."/>
        </authorList>
    </citation>
    <scope>NUCLEOTIDE SEQUENCE [LARGE SCALE GENOMIC DNA]</scope>
    <source>
        <strain evidence="2 3">ARSEF 2575</strain>
    </source>
</reference>
<dbReference type="EMBL" id="JELW01000018">
    <property type="protein sequence ID" value="EXU99532.1"/>
    <property type="molecule type" value="Genomic_DNA"/>
</dbReference>